<comment type="subcellular location">
    <subcellularLocation>
        <location evidence="1 10">Cell membrane</location>
        <topology evidence="1 10">Multi-pass membrane protein</topology>
    </subcellularLocation>
</comment>
<feature type="transmembrane region" description="Helical" evidence="10">
    <location>
        <begin position="366"/>
        <end position="384"/>
    </location>
</feature>
<keyword evidence="2 10" id="KW-1003">Cell membrane</keyword>
<feature type="transmembrane region" description="Helical" evidence="10">
    <location>
        <begin position="197"/>
        <end position="216"/>
    </location>
</feature>
<protein>
    <recommendedName>
        <fullName evidence="10">Probable lipid II flippase MurJ</fullName>
    </recommendedName>
</protein>
<organism evidence="12 13">
    <name type="scientific">Brachyspira pilosicoli</name>
    <name type="common">Serpulina pilosicoli</name>
    <dbReference type="NCBI Taxonomy" id="52584"/>
    <lineage>
        <taxon>Bacteria</taxon>
        <taxon>Pseudomonadati</taxon>
        <taxon>Spirochaetota</taxon>
        <taxon>Spirochaetia</taxon>
        <taxon>Brachyspirales</taxon>
        <taxon>Brachyspiraceae</taxon>
        <taxon>Brachyspira</taxon>
    </lineage>
</organism>
<evidence type="ECO:0000313" key="13">
    <source>
        <dbReference type="Proteomes" id="UP001242021"/>
    </source>
</evidence>
<evidence type="ECO:0000256" key="6">
    <source>
        <dbReference type="ARBA" id="ARBA00022989"/>
    </source>
</evidence>
<evidence type="ECO:0000256" key="1">
    <source>
        <dbReference type="ARBA" id="ARBA00004651"/>
    </source>
</evidence>
<keyword evidence="5 10" id="KW-0573">Peptidoglycan synthesis</keyword>
<evidence type="ECO:0000256" key="4">
    <source>
        <dbReference type="ARBA" id="ARBA00022960"/>
    </source>
</evidence>
<name>A0AAJ6GGN0_BRAPL</name>
<feature type="transmembrane region" description="Helical" evidence="10">
    <location>
        <begin position="424"/>
        <end position="444"/>
    </location>
</feature>
<comment type="function">
    <text evidence="8 10 11">Involved in peptidoglycan biosynthesis. Transports lipid-linked peptidoglycan precursors from the inner to the outer leaflet of the cytoplasmic membrane.</text>
</comment>
<dbReference type="NCBIfam" id="TIGR01695">
    <property type="entry name" value="murJ_mviN"/>
    <property type="match status" value="1"/>
</dbReference>
<dbReference type="RefSeq" id="WP_014933798.1">
    <property type="nucleotide sequence ID" value="NZ_CALXQO010000009.1"/>
</dbReference>
<evidence type="ECO:0000313" key="12">
    <source>
        <dbReference type="EMBL" id="WIH94660.1"/>
    </source>
</evidence>
<feature type="transmembrane region" description="Helical" evidence="10">
    <location>
        <begin position="38"/>
        <end position="62"/>
    </location>
</feature>
<dbReference type="PANTHER" id="PTHR47019:SF1">
    <property type="entry name" value="LIPID II FLIPPASE MURJ"/>
    <property type="match status" value="1"/>
</dbReference>
<keyword evidence="3 10" id="KW-0812">Transmembrane</keyword>
<dbReference type="Pfam" id="PF03023">
    <property type="entry name" value="MurJ"/>
    <property type="match status" value="1"/>
</dbReference>
<feature type="transmembrane region" description="Helical" evidence="10">
    <location>
        <begin position="326"/>
        <end position="354"/>
    </location>
</feature>
<accession>A0AAJ6GGN0</accession>
<keyword evidence="6 10" id="KW-1133">Transmembrane helix</keyword>
<evidence type="ECO:0000256" key="11">
    <source>
        <dbReference type="PIRNR" id="PIRNR002869"/>
    </source>
</evidence>
<dbReference type="HAMAP" id="MF_02078">
    <property type="entry name" value="MurJ_MviN"/>
    <property type="match status" value="1"/>
</dbReference>
<feature type="transmembrane region" description="Helical" evidence="10">
    <location>
        <begin position="93"/>
        <end position="121"/>
    </location>
</feature>
<evidence type="ECO:0000256" key="9">
    <source>
        <dbReference type="ARBA" id="ARBA00061532"/>
    </source>
</evidence>
<dbReference type="GO" id="GO:0071555">
    <property type="term" value="P:cell wall organization"/>
    <property type="evidence" value="ECO:0007669"/>
    <property type="project" value="UniProtKB-UniRule"/>
</dbReference>
<dbReference type="GO" id="GO:0015648">
    <property type="term" value="F:lipid-linked peptidoglycan transporter activity"/>
    <property type="evidence" value="ECO:0007669"/>
    <property type="project" value="UniProtKB-UniRule"/>
</dbReference>
<reference evidence="12" key="1">
    <citation type="submission" date="2022-06" db="EMBL/GenBank/DDBJ databases">
        <title>Brachyspira pilosicoli from pigs in Switzerland.</title>
        <authorList>
            <person name="Schmitt S."/>
            <person name="Arnold M."/>
            <person name="Rossano A."/>
            <person name="Perreten V."/>
        </authorList>
    </citation>
    <scope>NUCLEOTIDE SEQUENCE</scope>
    <source>
        <strain evidence="12">MEI4028</strain>
    </source>
</reference>
<feature type="transmembrane region" description="Helical" evidence="10">
    <location>
        <begin position="494"/>
        <end position="516"/>
    </location>
</feature>
<dbReference type="Proteomes" id="UP001242021">
    <property type="component" value="Chromosome"/>
</dbReference>
<keyword evidence="10 11" id="KW-0961">Cell wall biogenesis/degradation</keyword>
<feature type="transmembrane region" description="Helical" evidence="10">
    <location>
        <begin position="396"/>
        <end position="418"/>
    </location>
</feature>
<evidence type="ECO:0000256" key="3">
    <source>
        <dbReference type="ARBA" id="ARBA00022692"/>
    </source>
</evidence>
<dbReference type="AlphaFoldDB" id="A0AAJ6GGN0"/>
<comment type="similarity">
    <text evidence="9 10 11">Belongs to the MurJ/MviN family.</text>
</comment>
<keyword evidence="10 11" id="KW-0813">Transport</keyword>
<dbReference type="GO" id="GO:0005886">
    <property type="term" value="C:plasma membrane"/>
    <property type="evidence" value="ECO:0007669"/>
    <property type="project" value="UniProtKB-SubCell"/>
</dbReference>
<feature type="transmembrane region" description="Helical" evidence="10">
    <location>
        <begin position="465"/>
        <end position="482"/>
    </location>
</feature>
<feature type="transmembrane region" description="Helical" evidence="10">
    <location>
        <begin position="174"/>
        <end position="191"/>
    </location>
</feature>
<evidence type="ECO:0000256" key="5">
    <source>
        <dbReference type="ARBA" id="ARBA00022984"/>
    </source>
</evidence>
<dbReference type="PIRSF" id="PIRSF002869">
    <property type="entry name" value="MviN"/>
    <property type="match status" value="1"/>
</dbReference>
<evidence type="ECO:0000256" key="10">
    <source>
        <dbReference type="HAMAP-Rule" id="MF_02078"/>
    </source>
</evidence>
<feature type="transmembrane region" description="Helical" evidence="10">
    <location>
        <begin position="287"/>
        <end position="305"/>
    </location>
</feature>
<evidence type="ECO:0000256" key="2">
    <source>
        <dbReference type="ARBA" id="ARBA00022475"/>
    </source>
</evidence>
<dbReference type="EMBL" id="CP098754">
    <property type="protein sequence ID" value="WIH94660.1"/>
    <property type="molecule type" value="Genomic_DNA"/>
</dbReference>
<dbReference type="PRINTS" id="PR01806">
    <property type="entry name" value="VIRFACTRMVIN"/>
</dbReference>
<comment type="pathway">
    <text evidence="10">Cell wall biogenesis; peptidoglycan biosynthesis.</text>
</comment>
<dbReference type="InterPro" id="IPR004268">
    <property type="entry name" value="MurJ"/>
</dbReference>
<evidence type="ECO:0000256" key="8">
    <source>
        <dbReference type="ARBA" id="ARBA00060041"/>
    </source>
</evidence>
<keyword evidence="7 10" id="KW-0472">Membrane</keyword>
<sequence>MQEKNEKVNTKESIVKSSLKMSVVTTISRIFGLVRDQIQAILLGTSFIADAFAIGFILPNLLRRLFAEGNMVASFIPVFTDLEKNKGIEASKVFFRAVFTLLSLILIFIVFIGIIISPLLVKLLYKSASYEAYSLAVDLSRIMFPYLLFISLAALMQGVLNVRGYYSISAASPILLNIVIISLALIFYFLLPNVFNNMSYVFAIAVLIGGMVQFAYQIPFVNRLGFNFLPNFNFRDSYVIKMIKLFAPGIFGASIYQINLLVSTAFAGAIGEGRVSAVTFANRIHEFVLGVFAVSIATVMLPTLSKLIANEKYDEAKDTLSYSLRLVALITIPATFGFMILGREIVAMIFQYGAFSEKSTLLVSNALRYLSISLFFVASYRIVVQSFYAMKDMKTPVYIAFFAFIINAISNYLCVYIFHFDIIGISISSVLANIISFIILYILLMKRMNMAFSLNRGKINTIKTLLSSIIMAMAVYSSRFYIFRDSLNSTRIIFIIKVFVVIFIGVIIYVISNVILKNEDFISIFNLFKKRIVKK</sequence>
<dbReference type="GO" id="GO:0009252">
    <property type="term" value="P:peptidoglycan biosynthetic process"/>
    <property type="evidence" value="ECO:0007669"/>
    <property type="project" value="UniProtKB-UniRule"/>
</dbReference>
<dbReference type="PANTHER" id="PTHR47019">
    <property type="entry name" value="LIPID II FLIPPASE MURJ"/>
    <property type="match status" value="1"/>
</dbReference>
<dbReference type="GO" id="GO:0034204">
    <property type="term" value="P:lipid translocation"/>
    <property type="evidence" value="ECO:0007669"/>
    <property type="project" value="TreeGrafter"/>
</dbReference>
<feature type="transmembrane region" description="Helical" evidence="10">
    <location>
        <begin position="141"/>
        <end position="162"/>
    </location>
</feature>
<gene>
    <name evidence="10 12" type="primary">murJ</name>
    <name evidence="12" type="ORF">NEH99_10240</name>
</gene>
<feature type="transmembrane region" description="Helical" evidence="10">
    <location>
        <begin position="245"/>
        <end position="267"/>
    </location>
</feature>
<proteinExistence type="inferred from homology"/>
<dbReference type="GO" id="GO:0008360">
    <property type="term" value="P:regulation of cell shape"/>
    <property type="evidence" value="ECO:0007669"/>
    <property type="project" value="UniProtKB-UniRule"/>
</dbReference>
<dbReference type="CDD" id="cd13123">
    <property type="entry name" value="MATE_MurJ_like"/>
    <property type="match status" value="1"/>
</dbReference>
<keyword evidence="4 10" id="KW-0133">Cell shape</keyword>
<dbReference type="InterPro" id="IPR051050">
    <property type="entry name" value="Lipid_II_flippase_MurJ/MviN"/>
</dbReference>
<evidence type="ECO:0000256" key="7">
    <source>
        <dbReference type="ARBA" id="ARBA00023136"/>
    </source>
</evidence>